<dbReference type="AlphaFoldDB" id="H7FQZ8"/>
<dbReference type="PATRIC" id="fig|1086011.3.peg.1489"/>
<proteinExistence type="predicted"/>
<organism evidence="1 2">
    <name type="scientific">Flavobacterium frigoris (strain PS1)</name>
    <dbReference type="NCBI Taxonomy" id="1086011"/>
    <lineage>
        <taxon>Bacteria</taxon>
        <taxon>Pseudomonadati</taxon>
        <taxon>Bacteroidota</taxon>
        <taxon>Flavobacteriia</taxon>
        <taxon>Flavobacteriales</taxon>
        <taxon>Flavobacteriaceae</taxon>
        <taxon>Flavobacterium</taxon>
    </lineage>
</organism>
<dbReference type="GO" id="GO:0004801">
    <property type="term" value="F:transaldolase activity"/>
    <property type="evidence" value="ECO:0007669"/>
    <property type="project" value="UniProtKB-EC"/>
</dbReference>
<comment type="caution">
    <text evidence="1">The sequence shown here is derived from an EMBL/GenBank/DDBJ whole genome shotgun (WGS) entry which is preliminary data.</text>
</comment>
<reference evidence="1 2" key="1">
    <citation type="journal article" date="2014" name="Acta Crystallogr. D">
        <title>Structure-based characterization and antifreeze properties of a hyperactive ice-binding protein from the Antarctic bacterium Flavobacterium frigoris PS1.</title>
        <authorList>
            <person name="Do H."/>
            <person name="Kim S.J."/>
            <person name="Kim H.J."/>
            <person name="Lee J.H."/>
        </authorList>
    </citation>
    <scope>NUCLEOTIDE SEQUENCE [LARGE SCALE GENOMIC DNA]</scope>
    <source>
        <strain evidence="1 2">PS1</strain>
    </source>
</reference>
<dbReference type="STRING" id="1086011.HJ01_01521"/>
<keyword evidence="2" id="KW-1185">Reference proteome</keyword>
<dbReference type="PROSITE" id="PS51257">
    <property type="entry name" value="PROKAR_LIPOPROTEIN"/>
    <property type="match status" value="1"/>
</dbReference>
<evidence type="ECO:0000313" key="1">
    <source>
        <dbReference type="EMBL" id="EIA09135.1"/>
    </source>
</evidence>
<sequence length="204" mass="22468">MKKLIIALSLLTVIACKKEAEINSEPGLLESRKTMKNINKATDAIKDYEKHTEELKKLKPIPKELYKQILSEKLDNFKRSSFNAGNTATVGLSSSDATYVDNSGKILKVSIFDGAGEAGSALIAITHMSLAADTESIDSTTTKKTEEIDGVKALTENDTNPDADRSSSITLIYKGRYQINLEGTKIQLDELKSYLKKFPFSKLD</sequence>
<dbReference type="OrthoDB" id="1257726at2"/>
<dbReference type="EC" id="2.2.1.2" evidence="1"/>
<gene>
    <name evidence="1" type="ORF">HJ01_01521</name>
</gene>
<dbReference type="RefSeq" id="WP_007137698.1">
    <property type="nucleotide sequence ID" value="NZ_AHKF01000016.1"/>
</dbReference>
<dbReference type="Proteomes" id="UP000005566">
    <property type="component" value="Unassembled WGS sequence"/>
</dbReference>
<accession>H7FQZ8</accession>
<name>H7FQZ8_FLAFP</name>
<evidence type="ECO:0000313" key="2">
    <source>
        <dbReference type="Proteomes" id="UP000005566"/>
    </source>
</evidence>
<keyword evidence="1" id="KW-0808">Transferase</keyword>
<dbReference type="EMBL" id="AHKF01000016">
    <property type="protein sequence ID" value="EIA09135.1"/>
    <property type="molecule type" value="Genomic_DNA"/>
</dbReference>
<dbReference type="eggNOG" id="ENOG5030QWW">
    <property type="taxonomic scope" value="Bacteria"/>
</dbReference>
<protein>
    <submittedName>
        <fullName evidence="1">Transaldolase</fullName>
        <ecNumber evidence="1">2.2.1.2</ecNumber>
    </submittedName>
</protein>